<dbReference type="EMBL" id="CP062006">
    <property type="protein sequence ID" value="QTC87370.1"/>
    <property type="molecule type" value="Genomic_DNA"/>
</dbReference>
<sequence>MATVQNPTLFSRHFAVPASALDAAGLIDPFIDVDTPLFIDPVLLATSSRQEISEVAYGAFRTHFSNFIRLLTISQAEGDAPWRAARQLLDLREPAENGLGYGGSGRSGSSRPDEVREAIMRTSKEVITLGANDPEMISLMGFFEENVGPDTISDFTTRVIIDQLAEITAQFCEQYGVPLDEVEHLPGRRLPTFTQSGVTKAIVLVPKDIVRDLPIANDWGEISAAIEQSDRVRRGVNALLGGIAKPTVADRKEAMRAFALQSPATFAEFLAAVKEHVRLYDPNLDTLSYFKMKSIFADGFGDLKHPNPYDVSKGPEEIRRAVFDSLELFKHHVERGNLWEELWSKDRPKKERASQLIYFAIADAYCKANSIDISPEANMGGGPVDFKFSVGYNARVLVEMKRSSGTVRHGYEKQLEFYREAANSEYAIYVVMDFGDLGDKLDQITQIQAQRRAAGLRASDIIVIDATKKASASKRH</sequence>
<reference evidence="1 2" key="1">
    <citation type="submission" date="2020-09" db="EMBL/GenBank/DDBJ databases">
        <title>Brevundimonas sp. LVF1 isolated from an oligotrophic pond in Goettingen, Germany.</title>
        <authorList>
            <person name="Friedrich I."/>
            <person name="Klassen A."/>
            <person name="Neubauer H."/>
            <person name="Schneider D."/>
            <person name="Hertel R."/>
            <person name="Daniel R."/>
        </authorList>
    </citation>
    <scope>NUCLEOTIDE SEQUENCE [LARGE SCALE GENOMIC DNA]</scope>
    <source>
        <strain evidence="1 2">LVF1</strain>
    </source>
</reference>
<dbReference type="Proteomes" id="UP000663942">
    <property type="component" value="Chromosome"/>
</dbReference>
<evidence type="ECO:0000313" key="1">
    <source>
        <dbReference type="EMBL" id="QTC87370.1"/>
    </source>
</evidence>
<keyword evidence="2" id="KW-1185">Reference proteome</keyword>
<evidence type="ECO:0008006" key="3">
    <source>
        <dbReference type="Google" id="ProtNLM"/>
    </source>
</evidence>
<gene>
    <name evidence="1" type="ORF">IFE19_14950</name>
</gene>
<organism evidence="1 2">
    <name type="scientific">Brevundimonas pondensis</name>
    <dbReference type="NCBI Taxonomy" id="2774189"/>
    <lineage>
        <taxon>Bacteria</taxon>
        <taxon>Pseudomonadati</taxon>
        <taxon>Pseudomonadota</taxon>
        <taxon>Alphaproteobacteria</taxon>
        <taxon>Caulobacterales</taxon>
        <taxon>Caulobacteraceae</taxon>
        <taxon>Brevundimonas</taxon>
    </lineage>
</organism>
<accession>A0ABX7SKF4</accession>
<name>A0ABX7SKF4_9CAUL</name>
<evidence type="ECO:0000313" key="2">
    <source>
        <dbReference type="Proteomes" id="UP000663942"/>
    </source>
</evidence>
<proteinExistence type="predicted"/>
<protein>
    <recommendedName>
        <fullName evidence="3">Protein NO VEIN C-terminal domain-containing protein</fullName>
    </recommendedName>
</protein>